<organism evidence="2 3">
    <name type="scientific">Vibrio parahaemolyticus</name>
    <dbReference type="NCBI Taxonomy" id="670"/>
    <lineage>
        <taxon>Bacteria</taxon>
        <taxon>Pseudomonadati</taxon>
        <taxon>Pseudomonadota</taxon>
        <taxon>Gammaproteobacteria</taxon>
        <taxon>Vibrionales</taxon>
        <taxon>Vibrionaceae</taxon>
        <taxon>Vibrio</taxon>
    </lineage>
</organism>
<dbReference type="RefSeq" id="WP_053304879.1">
    <property type="nucleotide sequence ID" value="NZ_JBHGYK010000234.1"/>
</dbReference>
<dbReference type="InterPro" id="IPR004322">
    <property type="entry name" value="Plasmid_replicase_bac"/>
</dbReference>
<gene>
    <name evidence="2" type="ORF">ACX05_05720</name>
</gene>
<dbReference type="InterPro" id="IPR014820">
    <property type="entry name" value="PriCT_1"/>
</dbReference>
<evidence type="ECO:0000313" key="2">
    <source>
        <dbReference type="EMBL" id="KOY40416.1"/>
    </source>
</evidence>
<dbReference type="Pfam" id="PF03090">
    <property type="entry name" value="Replicase"/>
    <property type="match status" value="1"/>
</dbReference>
<sequence>MQLERFTARVLKHLPNKPYCSNDKTARLIRTQRYALKEPYIQLNPPSMCAWLIFDIDEPFQGEYAWERHNLPVPNYIAFSRDSRKYHMSYAISPVCTTENAREKPLAYLAAIHRTYKRLLNSDAGFAHLITKNPMHSDWLVTVFHDHEYSLAELHDGCGDLDKRCYDNPVELADYERNVSLFRALRYHAYAVVHHFDSHKTFHAHLECKIDELNAQFSEPLSFNEIMCIAKSVSKWTWRNRSKIRARERKMQLDASQPLETRQSMGAHYTNAKRTESVLSKAKAAYQALILDNKKPTQKAVQELSGLGIATIKRHWKSIK</sequence>
<reference evidence="2 3" key="1">
    <citation type="submission" date="2015-07" db="EMBL/GenBank/DDBJ databases">
        <title>Foodborne Vibrio parahaemolyticus Isolates.</title>
        <authorList>
            <person name="Ronholm J."/>
            <person name="Petronella N."/>
            <person name="Kenwell R."/>
            <person name="Banerjee S."/>
        </authorList>
    </citation>
    <scope>NUCLEOTIDE SEQUENCE [LARGE SCALE GENOMIC DNA]</scope>
    <source>
        <strain evidence="2 3">HS-06-05</strain>
    </source>
</reference>
<name>A0AAW3J0Q4_VIBPH</name>
<dbReference type="Gene3D" id="1.10.340.50">
    <property type="match status" value="1"/>
</dbReference>
<feature type="domain" description="Primase C-terminal 1" evidence="1">
    <location>
        <begin position="172"/>
        <end position="239"/>
    </location>
</feature>
<evidence type="ECO:0000313" key="3">
    <source>
        <dbReference type="Proteomes" id="UP000037697"/>
    </source>
</evidence>
<dbReference type="Proteomes" id="UP000037697">
    <property type="component" value="Unassembled WGS sequence"/>
</dbReference>
<proteinExistence type="predicted"/>
<dbReference type="EMBL" id="LIRS01000033">
    <property type="protein sequence ID" value="KOY40416.1"/>
    <property type="molecule type" value="Genomic_DNA"/>
</dbReference>
<comment type="caution">
    <text evidence="2">The sequence shown here is derived from an EMBL/GenBank/DDBJ whole genome shotgun (WGS) entry which is preliminary data.</text>
</comment>
<dbReference type="Pfam" id="PF08708">
    <property type="entry name" value="PriCT_1"/>
    <property type="match status" value="1"/>
</dbReference>
<dbReference type="AlphaFoldDB" id="A0AAW3J0Q4"/>
<protein>
    <recommendedName>
        <fullName evidence="1">Primase C-terminal 1 domain-containing protein</fullName>
    </recommendedName>
</protein>
<evidence type="ECO:0000259" key="1">
    <source>
        <dbReference type="Pfam" id="PF08708"/>
    </source>
</evidence>
<accession>A0AAW3J0Q4</accession>